<dbReference type="Proteomes" id="UP001501285">
    <property type="component" value="Unassembled WGS sequence"/>
</dbReference>
<keyword evidence="2" id="KW-1185">Reference proteome</keyword>
<sequence length="303" mass="32550">MEADLTFIGPYDFAGGAVATTASRAHSGCPVPMHSGTGRSRVIRVALVAALVAGLAACDGPRGGTSTAPGPAPRGAVTAATSVEVTAPQAVPRSYRIPESPSLVDRDGYAFRSLDALRPGATYRLRMPGNLYPDAPRSHLAVELTPDGDRWWLFEQGVVTQQPSYLREDAGIRAMELDVIPYGPCQAQARLPAAPGPTPADLAHSILTRYPFTIIEPVVPVTRFGGSGVHLVAQLHDPSASLCDNNGLMTYRPMAAQHQFVELWIVVVHGERVVVERSWFPDTSSRVIADQQHTLDSLRFIRV</sequence>
<dbReference type="EMBL" id="BAAANB010000021">
    <property type="protein sequence ID" value="GAA2037760.1"/>
    <property type="molecule type" value="Genomic_DNA"/>
</dbReference>
<accession>A0ABN2UIP2</accession>
<organism evidence="1 2">
    <name type="scientific">Terrabacter terrae</name>
    <dbReference type="NCBI Taxonomy" id="318434"/>
    <lineage>
        <taxon>Bacteria</taxon>
        <taxon>Bacillati</taxon>
        <taxon>Actinomycetota</taxon>
        <taxon>Actinomycetes</taxon>
        <taxon>Micrococcales</taxon>
        <taxon>Intrasporangiaceae</taxon>
        <taxon>Terrabacter</taxon>
    </lineage>
</organism>
<proteinExistence type="predicted"/>
<comment type="caution">
    <text evidence="1">The sequence shown here is derived from an EMBL/GenBank/DDBJ whole genome shotgun (WGS) entry which is preliminary data.</text>
</comment>
<gene>
    <name evidence="1" type="ORF">GCM10009740_32150</name>
</gene>
<reference evidence="1 2" key="1">
    <citation type="journal article" date="2019" name="Int. J. Syst. Evol. Microbiol.">
        <title>The Global Catalogue of Microorganisms (GCM) 10K type strain sequencing project: providing services to taxonomists for standard genome sequencing and annotation.</title>
        <authorList>
            <consortium name="The Broad Institute Genomics Platform"/>
            <consortium name="The Broad Institute Genome Sequencing Center for Infectious Disease"/>
            <person name="Wu L."/>
            <person name="Ma J."/>
        </authorList>
    </citation>
    <scope>NUCLEOTIDE SEQUENCE [LARGE SCALE GENOMIC DNA]</scope>
    <source>
        <strain evidence="1 2">JCM 14283</strain>
    </source>
</reference>
<evidence type="ECO:0000313" key="2">
    <source>
        <dbReference type="Proteomes" id="UP001501285"/>
    </source>
</evidence>
<protein>
    <submittedName>
        <fullName evidence="1">Uncharacterized protein</fullName>
    </submittedName>
</protein>
<evidence type="ECO:0000313" key="1">
    <source>
        <dbReference type="EMBL" id="GAA2037760.1"/>
    </source>
</evidence>
<name>A0ABN2UIP2_9MICO</name>